<evidence type="ECO:0000259" key="2">
    <source>
        <dbReference type="PROSITE" id="PS51384"/>
    </source>
</evidence>
<protein>
    <submittedName>
        <fullName evidence="3">Siderophore-interacting protein</fullName>
    </submittedName>
</protein>
<dbReference type="Gene3D" id="3.40.50.80">
    <property type="entry name" value="Nucleotide-binding domain of ferredoxin-NADP reductase (FNR) module"/>
    <property type="match status" value="1"/>
</dbReference>
<evidence type="ECO:0000313" key="4">
    <source>
        <dbReference type="Proteomes" id="UP001500171"/>
    </source>
</evidence>
<proteinExistence type="inferred from homology"/>
<reference evidence="4" key="1">
    <citation type="journal article" date="2019" name="Int. J. Syst. Evol. Microbiol.">
        <title>The Global Catalogue of Microorganisms (GCM) 10K type strain sequencing project: providing services to taxonomists for standard genome sequencing and annotation.</title>
        <authorList>
            <consortium name="The Broad Institute Genomics Platform"/>
            <consortium name="The Broad Institute Genome Sequencing Center for Infectious Disease"/>
            <person name="Wu L."/>
            <person name="Ma J."/>
        </authorList>
    </citation>
    <scope>NUCLEOTIDE SEQUENCE [LARGE SCALE GENOMIC DNA]</scope>
    <source>
        <strain evidence="4">JCM 18050</strain>
    </source>
</reference>
<dbReference type="InterPro" id="IPR017938">
    <property type="entry name" value="Riboflavin_synthase-like_b-brl"/>
</dbReference>
<gene>
    <name evidence="3" type="ORF">GCM10023211_10560</name>
</gene>
<dbReference type="PANTHER" id="PTHR30157:SF0">
    <property type="entry name" value="NADPH-DEPENDENT FERRIC-CHELATE REDUCTASE"/>
    <property type="match status" value="1"/>
</dbReference>
<dbReference type="Gene3D" id="2.40.30.10">
    <property type="entry name" value="Translation factors"/>
    <property type="match status" value="1"/>
</dbReference>
<comment type="similarity">
    <text evidence="1">Belongs to the SIP oxidoreductase family.</text>
</comment>
<name>A0ABP9N343_9GAMM</name>
<dbReference type="RefSeq" id="WP_345489565.1">
    <property type="nucleotide sequence ID" value="NZ_BAABHY010000001.1"/>
</dbReference>
<dbReference type="PROSITE" id="PS51384">
    <property type="entry name" value="FAD_FR"/>
    <property type="match status" value="1"/>
</dbReference>
<dbReference type="PANTHER" id="PTHR30157">
    <property type="entry name" value="FERRIC REDUCTASE, NADPH-DEPENDENT"/>
    <property type="match status" value="1"/>
</dbReference>
<dbReference type="InterPro" id="IPR017927">
    <property type="entry name" value="FAD-bd_FR_type"/>
</dbReference>
<evidence type="ECO:0000256" key="1">
    <source>
        <dbReference type="ARBA" id="ARBA00035644"/>
    </source>
</evidence>
<dbReference type="InterPro" id="IPR007037">
    <property type="entry name" value="SIP_rossman_dom"/>
</dbReference>
<feature type="domain" description="FAD-binding FR-type" evidence="2">
    <location>
        <begin position="12"/>
        <end position="138"/>
    </location>
</feature>
<dbReference type="InterPro" id="IPR039261">
    <property type="entry name" value="FNR_nucleotide-bd"/>
</dbReference>
<comment type="caution">
    <text evidence="3">The sequence shown here is derived from an EMBL/GenBank/DDBJ whole genome shotgun (WGS) entry which is preliminary data.</text>
</comment>
<keyword evidence="4" id="KW-1185">Reference proteome</keyword>
<dbReference type="Proteomes" id="UP001500171">
    <property type="component" value="Unassembled WGS sequence"/>
</dbReference>
<evidence type="ECO:0000313" key="3">
    <source>
        <dbReference type="EMBL" id="GAA5108362.1"/>
    </source>
</evidence>
<dbReference type="CDD" id="cd06193">
    <property type="entry name" value="siderophore_interacting"/>
    <property type="match status" value="1"/>
</dbReference>
<dbReference type="Pfam" id="PF08021">
    <property type="entry name" value="FAD_binding_9"/>
    <property type="match status" value="1"/>
</dbReference>
<dbReference type="SUPFAM" id="SSF63380">
    <property type="entry name" value="Riboflavin synthase domain-like"/>
    <property type="match status" value="1"/>
</dbReference>
<sequence length="267" mass="30189">MNVKTSAHKRTVINGLLTVKESLKLSANLIRIVFTCDKTLNVDPQWIGPHLKLLFPLSGSKEIHFPQMNEESKIIWQEGVRERVRTYSVRNYNSVDNTMAIDFVVHQHGIATTWAQQAKAGDTIGLVAMGSKNRFDENIQLILLGDISALPAISYTLEHLPAYQKAIAIIEVRDEQDKITIKVAKHAMLKWAVTPQGEQSKLIDMVNQLNLAQDDDSLVFWGGMESSVSQALRHHLKVHFSQVPADSIRLISYWREGFAEGQFKHHD</sequence>
<dbReference type="EMBL" id="BAABHY010000001">
    <property type="protein sequence ID" value="GAA5108362.1"/>
    <property type="molecule type" value="Genomic_DNA"/>
</dbReference>
<organism evidence="3 4">
    <name type="scientific">Orbus sasakiae</name>
    <dbReference type="NCBI Taxonomy" id="1078475"/>
    <lineage>
        <taxon>Bacteria</taxon>
        <taxon>Pseudomonadati</taxon>
        <taxon>Pseudomonadota</taxon>
        <taxon>Gammaproteobacteria</taxon>
        <taxon>Orbales</taxon>
        <taxon>Orbaceae</taxon>
        <taxon>Orbus</taxon>
    </lineage>
</organism>
<dbReference type="InterPro" id="IPR013113">
    <property type="entry name" value="SIP_FAD-bd"/>
</dbReference>
<dbReference type="InterPro" id="IPR039374">
    <property type="entry name" value="SIP_fam"/>
</dbReference>
<accession>A0ABP9N343</accession>
<dbReference type="Pfam" id="PF04954">
    <property type="entry name" value="SIP"/>
    <property type="match status" value="1"/>
</dbReference>